<evidence type="ECO:0000259" key="7">
    <source>
        <dbReference type="PROSITE" id="PS00715"/>
    </source>
</evidence>
<keyword evidence="4" id="KW-0804">Transcription</keyword>
<dbReference type="InterPro" id="IPR013324">
    <property type="entry name" value="RNA_pol_sigma_r3/r4-like"/>
</dbReference>
<comment type="caution">
    <text evidence="8">The sequence shown here is derived from an EMBL/GenBank/DDBJ whole genome shotgun (WGS) entry which is preliminary data.</text>
</comment>
<dbReference type="Pfam" id="PF04542">
    <property type="entry name" value="Sigma70_r2"/>
    <property type="match status" value="1"/>
</dbReference>
<dbReference type="AlphaFoldDB" id="A0A919KQY0"/>
<evidence type="ECO:0000313" key="9">
    <source>
        <dbReference type="Proteomes" id="UP000617734"/>
    </source>
</evidence>
<dbReference type="Gene3D" id="1.10.10.10">
    <property type="entry name" value="Winged helix-like DNA-binding domain superfamily/Winged helix DNA-binding domain"/>
    <property type="match status" value="2"/>
</dbReference>
<dbReference type="NCBIfam" id="TIGR02937">
    <property type="entry name" value="sigma70-ECF"/>
    <property type="match status" value="1"/>
</dbReference>
<dbReference type="InterPro" id="IPR000943">
    <property type="entry name" value="RNA_pol_sigma70"/>
</dbReference>
<evidence type="ECO:0000256" key="3">
    <source>
        <dbReference type="ARBA" id="ARBA00023125"/>
    </source>
</evidence>
<keyword evidence="2" id="KW-0731">Sigma factor</keyword>
<dbReference type="EMBL" id="BNBO01000011">
    <property type="protein sequence ID" value="GHH68937.1"/>
    <property type="molecule type" value="Genomic_DNA"/>
</dbReference>
<dbReference type="InterPro" id="IPR007630">
    <property type="entry name" value="RNA_pol_sigma70_r4"/>
</dbReference>
<dbReference type="PRINTS" id="PR00046">
    <property type="entry name" value="SIGMA70FCT"/>
</dbReference>
<dbReference type="Pfam" id="PF04545">
    <property type="entry name" value="Sigma70_r4"/>
    <property type="match status" value="1"/>
</dbReference>
<dbReference type="NCBIfam" id="TIGR02980">
    <property type="entry name" value="SigBFG"/>
    <property type="match status" value="1"/>
</dbReference>
<organism evidence="8 9">
    <name type="scientific">Kitasatospora indigofera</name>
    <dbReference type="NCBI Taxonomy" id="67307"/>
    <lineage>
        <taxon>Bacteria</taxon>
        <taxon>Bacillati</taxon>
        <taxon>Actinomycetota</taxon>
        <taxon>Actinomycetes</taxon>
        <taxon>Kitasatosporales</taxon>
        <taxon>Streptomycetaceae</taxon>
        <taxon>Kitasatospora</taxon>
    </lineage>
</organism>
<keyword evidence="9" id="KW-1185">Reference proteome</keyword>
<dbReference type="PANTHER" id="PTHR30385:SF4">
    <property type="entry name" value="RNA POLYMERASE SIGMA-E FACTOR"/>
    <property type="match status" value="1"/>
</dbReference>
<keyword evidence="3" id="KW-0238">DNA-binding</keyword>
<feature type="domain" description="RNA polymerase sigma-70" evidence="7">
    <location>
        <begin position="189"/>
        <end position="202"/>
    </location>
</feature>
<dbReference type="GO" id="GO:0006352">
    <property type="term" value="P:DNA-templated transcription initiation"/>
    <property type="evidence" value="ECO:0007669"/>
    <property type="project" value="InterPro"/>
</dbReference>
<evidence type="ECO:0000256" key="6">
    <source>
        <dbReference type="SAM" id="SignalP"/>
    </source>
</evidence>
<feature type="compositionally biased region" description="Low complexity" evidence="5">
    <location>
        <begin position="43"/>
        <end position="59"/>
    </location>
</feature>
<evidence type="ECO:0000313" key="8">
    <source>
        <dbReference type="EMBL" id="GHH68937.1"/>
    </source>
</evidence>
<dbReference type="PROSITE" id="PS00715">
    <property type="entry name" value="SIGMA70_1"/>
    <property type="match status" value="1"/>
</dbReference>
<dbReference type="GO" id="GO:0003677">
    <property type="term" value="F:DNA binding"/>
    <property type="evidence" value="ECO:0007669"/>
    <property type="project" value="UniProtKB-KW"/>
</dbReference>
<keyword evidence="6" id="KW-0732">Signal</keyword>
<evidence type="ECO:0000256" key="4">
    <source>
        <dbReference type="ARBA" id="ARBA00023163"/>
    </source>
</evidence>
<proteinExistence type="predicted"/>
<dbReference type="InterPro" id="IPR036388">
    <property type="entry name" value="WH-like_DNA-bd_sf"/>
</dbReference>
<dbReference type="SUPFAM" id="SSF88946">
    <property type="entry name" value="Sigma2 domain of RNA polymerase sigma factors"/>
    <property type="match status" value="1"/>
</dbReference>
<accession>A0A919KQY0</accession>
<dbReference type="InterPro" id="IPR007624">
    <property type="entry name" value="RNA_pol_sigma70_r3"/>
</dbReference>
<name>A0A919KQY0_9ACTN</name>
<feature type="signal peptide" evidence="6">
    <location>
        <begin position="1"/>
        <end position="21"/>
    </location>
</feature>
<dbReference type="Gene3D" id="1.20.120.1810">
    <property type="match status" value="1"/>
</dbReference>
<dbReference type="CDD" id="cd06171">
    <property type="entry name" value="Sigma70_r4"/>
    <property type="match status" value="1"/>
</dbReference>
<dbReference type="InterPro" id="IPR007627">
    <property type="entry name" value="RNA_pol_sigma70_r2"/>
</dbReference>
<gene>
    <name evidence="8" type="ORF">GCM10018781_26810</name>
</gene>
<reference evidence="8" key="2">
    <citation type="submission" date="2020-09" db="EMBL/GenBank/DDBJ databases">
        <authorList>
            <person name="Sun Q."/>
            <person name="Ohkuma M."/>
        </authorList>
    </citation>
    <scope>NUCLEOTIDE SEQUENCE</scope>
    <source>
        <strain evidence="8">JCM 4646</strain>
    </source>
</reference>
<dbReference type="InterPro" id="IPR014322">
    <property type="entry name" value="RNA_pol_sigma-B/F/G"/>
</dbReference>
<dbReference type="InterPro" id="IPR014284">
    <property type="entry name" value="RNA_pol_sigma-70_dom"/>
</dbReference>
<dbReference type="InterPro" id="IPR013325">
    <property type="entry name" value="RNA_pol_sigma_r2"/>
</dbReference>
<reference evidence="8" key="1">
    <citation type="journal article" date="2014" name="Int. J. Syst. Evol. Microbiol.">
        <title>Complete genome sequence of Corynebacterium casei LMG S-19264T (=DSM 44701T), isolated from a smear-ripened cheese.</title>
        <authorList>
            <consortium name="US DOE Joint Genome Institute (JGI-PGF)"/>
            <person name="Walter F."/>
            <person name="Albersmeier A."/>
            <person name="Kalinowski J."/>
            <person name="Ruckert C."/>
        </authorList>
    </citation>
    <scope>NUCLEOTIDE SEQUENCE</scope>
    <source>
        <strain evidence="8">JCM 4646</strain>
    </source>
</reference>
<feature type="chain" id="PRO_5039587848" description="RNA polymerase sigma-70 domain-containing protein" evidence="6">
    <location>
        <begin position="22"/>
        <end position="385"/>
    </location>
</feature>
<dbReference type="Pfam" id="PF04539">
    <property type="entry name" value="Sigma70_r3"/>
    <property type="match status" value="1"/>
</dbReference>
<sequence>MTVPATAVTGAAASTVAAVQAAGTVQAPPPPQGAQAPQPLPAVHPLQPLQTVQPLQAVPSTQSTQTVQGAEAGRPTGPARGTPAARAVRTGFAGRAEPDDDPAEEPPPRPSPDEAVAAVFGPAGELRPGGRRPAVDVRTLTRVLFERLAELPPDAPERRRVRAALIEVNIPLVRYAATRFRSRNEPMEDVVQVGTIGLINAIDRFDPSRGVQFPTYALPTILGEIKRYFRDNVRTMHVPRRLQELWVQVSGAMEELTVTHGRAPKVPEIAASLRIPEEDVRACLDAGRAYNAASLEAAQEHEGGLALLDRLGYEDSALAEVEHRDMVRHLLVQLPERERRIIMLRFFANLTQSQISNELGMSQMHVSRLLSRILTRLRTGNSWED</sequence>
<feature type="compositionally biased region" description="Pro residues" evidence="5">
    <location>
        <begin position="27"/>
        <end position="42"/>
    </location>
</feature>
<keyword evidence="1" id="KW-0805">Transcription regulation</keyword>
<evidence type="ECO:0000256" key="1">
    <source>
        <dbReference type="ARBA" id="ARBA00023015"/>
    </source>
</evidence>
<dbReference type="SUPFAM" id="SSF88659">
    <property type="entry name" value="Sigma3 and sigma4 domains of RNA polymerase sigma factors"/>
    <property type="match status" value="2"/>
</dbReference>
<dbReference type="GO" id="GO:0016987">
    <property type="term" value="F:sigma factor activity"/>
    <property type="evidence" value="ECO:0007669"/>
    <property type="project" value="UniProtKB-KW"/>
</dbReference>
<evidence type="ECO:0000256" key="2">
    <source>
        <dbReference type="ARBA" id="ARBA00023082"/>
    </source>
</evidence>
<feature type="region of interest" description="Disordered" evidence="5">
    <location>
        <begin position="22"/>
        <end position="116"/>
    </location>
</feature>
<dbReference type="Proteomes" id="UP000617734">
    <property type="component" value="Unassembled WGS sequence"/>
</dbReference>
<dbReference type="PANTHER" id="PTHR30385">
    <property type="entry name" value="SIGMA FACTOR F FLAGELLAR"/>
    <property type="match status" value="1"/>
</dbReference>
<evidence type="ECO:0000256" key="5">
    <source>
        <dbReference type="SAM" id="MobiDB-lite"/>
    </source>
</evidence>
<protein>
    <recommendedName>
        <fullName evidence="7">RNA polymerase sigma-70 domain-containing protein</fullName>
    </recommendedName>
</protein>